<protein>
    <submittedName>
        <fullName evidence="1">Uncharacterized protein</fullName>
    </submittedName>
</protein>
<accession>A0AA35V007</accession>
<evidence type="ECO:0000313" key="2">
    <source>
        <dbReference type="Proteomes" id="UP001177003"/>
    </source>
</evidence>
<sequence>MAHSSILNIKENQNMILDLDPAKYDRFLQLIVECLRYLPLVIALTKLEIVPLVHLSKSYSTTSHQKGNGFIAFEIFNKKTQIMYSRFCNLLGLPHGCDVFHPESISNSAILEMFYQMCYKGTLTIVSKIIKPNLLPM</sequence>
<reference evidence="1" key="1">
    <citation type="submission" date="2023-04" db="EMBL/GenBank/DDBJ databases">
        <authorList>
            <person name="Vijverberg K."/>
            <person name="Xiong W."/>
            <person name="Schranz E."/>
        </authorList>
    </citation>
    <scope>NUCLEOTIDE SEQUENCE</scope>
</reference>
<dbReference type="Proteomes" id="UP001177003">
    <property type="component" value="Chromosome 0"/>
</dbReference>
<keyword evidence="2" id="KW-1185">Reference proteome</keyword>
<dbReference type="EMBL" id="OX465086">
    <property type="protein sequence ID" value="CAI9259388.1"/>
    <property type="molecule type" value="Genomic_DNA"/>
</dbReference>
<dbReference type="AlphaFoldDB" id="A0AA35V007"/>
<organism evidence="1 2">
    <name type="scientific">Lactuca saligna</name>
    <name type="common">Willowleaf lettuce</name>
    <dbReference type="NCBI Taxonomy" id="75948"/>
    <lineage>
        <taxon>Eukaryota</taxon>
        <taxon>Viridiplantae</taxon>
        <taxon>Streptophyta</taxon>
        <taxon>Embryophyta</taxon>
        <taxon>Tracheophyta</taxon>
        <taxon>Spermatophyta</taxon>
        <taxon>Magnoliopsida</taxon>
        <taxon>eudicotyledons</taxon>
        <taxon>Gunneridae</taxon>
        <taxon>Pentapetalae</taxon>
        <taxon>asterids</taxon>
        <taxon>campanulids</taxon>
        <taxon>Asterales</taxon>
        <taxon>Asteraceae</taxon>
        <taxon>Cichorioideae</taxon>
        <taxon>Cichorieae</taxon>
        <taxon>Lactucinae</taxon>
        <taxon>Lactuca</taxon>
    </lineage>
</organism>
<proteinExistence type="predicted"/>
<evidence type="ECO:0000313" key="1">
    <source>
        <dbReference type="EMBL" id="CAI9259388.1"/>
    </source>
</evidence>
<name>A0AA35V007_LACSI</name>
<gene>
    <name evidence="1" type="ORF">LSALG_LOCUS283</name>
</gene>